<evidence type="ECO:0000259" key="14">
    <source>
        <dbReference type="Pfam" id="PF01292"/>
    </source>
</evidence>
<keyword evidence="7" id="KW-0479">Metal-binding</keyword>
<keyword evidence="10" id="KW-0408">Iron</keyword>
<gene>
    <name evidence="15" type="ORF">F0A16_09515</name>
</gene>
<keyword evidence="16" id="KW-1185">Reference proteome</keyword>
<evidence type="ECO:0000256" key="9">
    <source>
        <dbReference type="ARBA" id="ARBA00022989"/>
    </source>
</evidence>
<feature type="domain" description="Cytochrome b561 bacterial/Ni-hydrogenase" evidence="14">
    <location>
        <begin position="9"/>
        <end position="177"/>
    </location>
</feature>
<evidence type="ECO:0000256" key="4">
    <source>
        <dbReference type="ARBA" id="ARBA00022475"/>
    </source>
</evidence>
<evidence type="ECO:0000256" key="12">
    <source>
        <dbReference type="ARBA" id="ARBA00037975"/>
    </source>
</evidence>
<feature type="transmembrane region" description="Helical" evidence="13">
    <location>
        <begin position="90"/>
        <end position="109"/>
    </location>
</feature>
<evidence type="ECO:0000256" key="5">
    <source>
        <dbReference type="ARBA" id="ARBA00022617"/>
    </source>
</evidence>
<evidence type="ECO:0000256" key="10">
    <source>
        <dbReference type="ARBA" id="ARBA00023004"/>
    </source>
</evidence>
<dbReference type="AlphaFoldDB" id="A0A640WF34"/>
<accession>A0A640WF34</accession>
<evidence type="ECO:0000256" key="13">
    <source>
        <dbReference type="SAM" id="Phobius"/>
    </source>
</evidence>
<dbReference type="PANTHER" id="PTHR30529">
    <property type="entry name" value="CYTOCHROME B561"/>
    <property type="match status" value="1"/>
</dbReference>
<evidence type="ECO:0000256" key="2">
    <source>
        <dbReference type="ARBA" id="ARBA00004651"/>
    </source>
</evidence>
<feature type="transmembrane region" description="Helical" evidence="13">
    <location>
        <begin position="51"/>
        <end position="70"/>
    </location>
</feature>
<comment type="caution">
    <text evidence="15">The sequence shown here is derived from an EMBL/GenBank/DDBJ whole genome shotgun (WGS) entry which is preliminary data.</text>
</comment>
<evidence type="ECO:0000313" key="16">
    <source>
        <dbReference type="Proteomes" id="UP000466024"/>
    </source>
</evidence>
<organism evidence="15 16">
    <name type="scientific">Salinicola corii</name>
    <dbReference type="NCBI Taxonomy" id="2606937"/>
    <lineage>
        <taxon>Bacteria</taxon>
        <taxon>Pseudomonadati</taxon>
        <taxon>Pseudomonadota</taxon>
        <taxon>Gammaproteobacteria</taxon>
        <taxon>Oceanospirillales</taxon>
        <taxon>Halomonadaceae</taxon>
        <taxon>Salinicola</taxon>
    </lineage>
</organism>
<keyword evidence="5" id="KW-0349">Heme</keyword>
<evidence type="ECO:0000256" key="1">
    <source>
        <dbReference type="ARBA" id="ARBA00001970"/>
    </source>
</evidence>
<keyword evidence="4" id="KW-1003">Cell membrane</keyword>
<comment type="cofactor">
    <cofactor evidence="1">
        <name>heme b</name>
        <dbReference type="ChEBI" id="CHEBI:60344"/>
    </cofactor>
</comment>
<sequence>MNPRTAGTFSLPARLLHWLMAIMILTMLFVGVGMVATVSERHVWLVQLHKPLGIAILALVIVRLLVRWRYGTPALPADLPPWQRAAAHLSHWALYALMLAMPLIGWTMLSAGGYPVTLFAGVTLPDLVSPSPTLYSALRFAHTWLALSLFALILLHLAAALYHALIRRDGVLASMTRSRKQP</sequence>
<dbReference type="GO" id="GO:0046872">
    <property type="term" value="F:metal ion binding"/>
    <property type="evidence" value="ECO:0007669"/>
    <property type="project" value="UniProtKB-KW"/>
</dbReference>
<dbReference type="GO" id="GO:0020037">
    <property type="term" value="F:heme binding"/>
    <property type="evidence" value="ECO:0007669"/>
    <property type="project" value="TreeGrafter"/>
</dbReference>
<dbReference type="EMBL" id="VTPX01000004">
    <property type="protein sequence ID" value="KAA0018732.1"/>
    <property type="molecule type" value="Genomic_DNA"/>
</dbReference>
<evidence type="ECO:0000256" key="7">
    <source>
        <dbReference type="ARBA" id="ARBA00022723"/>
    </source>
</evidence>
<comment type="similarity">
    <text evidence="12">Belongs to the cytochrome b561 family.</text>
</comment>
<keyword evidence="11 13" id="KW-0472">Membrane</keyword>
<protein>
    <submittedName>
        <fullName evidence="15">Cytochrome b</fullName>
    </submittedName>
</protein>
<proteinExistence type="inferred from homology"/>
<dbReference type="GO" id="GO:0022904">
    <property type="term" value="P:respiratory electron transport chain"/>
    <property type="evidence" value="ECO:0007669"/>
    <property type="project" value="InterPro"/>
</dbReference>
<evidence type="ECO:0000256" key="11">
    <source>
        <dbReference type="ARBA" id="ARBA00023136"/>
    </source>
</evidence>
<dbReference type="InterPro" id="IPR052168">
    <property type="entry name" value="Cytochrome_b561_oxidase"/>
</dbReference>
<dbReference type="Gene3D" id="1.20.950.20">
    <property type="entry name" value="Transmembrane di-heme cytochromes, Chain C"/>
    <property type="match status" value="1"/>
</dbReference>
<evidence type="ECO:0000256" key="8">
    <source>
        <dbReference type="ARBA" id="ARBA00022982"/>
    </source>
</evidence>
<evidence type="ECO:0000256" key="3">
    <source>
        <dbReference type="ARBA" id="ARBA00022448"/>
    </source>
</evidence>
<name>A0A640WF34_9GAMM</name>
<evidence type="ECO:0000313" key="15">
    <source>
        <dbReference type="EMBL" id="KAA0018732.1"/>
    </source>
</evidence>
<keyword evidence="3" id="KW-0813">Transport</keyword>
<feature type="transmembrane region" description="Helical" evidence="13">
    <location>
        <begin position="15"/>
        <end position="39"/>
    </location>
</feature>
<dbReference type="Pfam" id="PF01292">
    <property type="entry name" value="Ni_hydr_CYTB"/>
    <property type="match status" value="1"/>
</dbReference>
<dbReference type="GO" id="GO:0005886">
    <property type="term" value="C:plasma membrane"/>
    <property type="evidence" value="ECO:0007669"/>
    <property type="project" value="UniProtKB-SubCell"/>
</dbReference>
<dbReference type="RefSeq" id="WP_149435152.1">
    <property type="nucleotide sequence ID" value="NZ_VTPX01000004.1"/>
</dbReference>
<dbReference type="PANTHER" id="PTHR30529:SF6">
    <property type="entry name" value="BLL0291 PROTEIN"/>
    <property type="match status" value="1"/>
</dbReference>
<reference evidence="15 16" key="1">
    <citation type="submission" date="2019-08" db="EMBL/GenBank/DDBJ databases">
        <title>Bioinformatics analysis of the strain L3 and L5.</title>
        <authorList>
            <person name="Li X."/>
        </authorList>
    </citation>
    <scope>NUCLEOTIDE SEQUENCE [LARGE SCALE GENOMIC DNA]</scope>
    <source>
        <strain evidence="15 16">L3</strain>
    </source>
</reference>
<comment type="subcellular location">
    <subcellularLocation>
        <location evidence="2">Cell membrane</location>
        <topology evidence="2">Multi-pass membrane protein</topology>
    </subcellularLocation>
</comment>
<keyword evidence="9 13" id="KW-1133">Transmembrane helix</keyword>
<evidence type="ECO:0000256" key="6">
    <source>
        <dbReference type="ARBA" id="ARBA00022692"/>
    </source>
</evidence>
<dbReference type="InterPro" id="IPR011577">
    <property type="entry name" value="Cyt_b561_bac/Ni-Hgenase"/>
</dbReference>
<dbReference type="SUPFAM" id="SSF81342">
    <property type="entry name" value="Transmembrane di-heme cytochromes"/>
    <property type="match status" value="1"/>
</dbReference>
<dbReference type="Proteomes" id="UP000466024">
    <property type="component" value="Unassembled WGS sequence"/>
</dbReference>
<dbReference type="GO" id="GO:0009055">
    <property type="term" value="F:electron transfer activity"/>
    <property type="evidence" value="ECO:0007669"/>
    <property type="project" value="InterPro"/>
</dbReference>
<dbReference type="InterPro" id="IPR016174">
    <property type="entry name" value="Di-haem_cyt_TM"/>
</dbReference>
<keyword evidence="8" id="KW-0249">Electron transport</keyword>
<feature type="transmembrane region" description="Helical" evidence="13">
    <location>
        <begin position="144"/>
        <end position="165"/>
    </location>
</feature>
<keyword evidence="6 13" id="KW-0812">Transmembrane</keyword>